<gene>
    <name evidence="2" type="ORF">DAPPUDRAFT_332647</name>
</gene>
<proteinExistence type="predicted"/>
<dbReference type="InParanoid" id="E9HQJ2"/>
<feature type="region of interest" description="Disordered" evidence="1">
    <location>
        <begin position="216"/>
        <end position="242"/>
    </location>
</feature>
<evidence type="ECO:0000313" key="3">
    <source>
        <dbReference type="Proteomes" id="UP000000305"/>
    </source>
</evidence>
<feature type="compositionally biased region" description="Polar residues" evidence="1">
    <location>
        <begin position="216"/>
        <end position="236"/>
    </location>
</feature>
<dbReference type="HOGENOM" id="CLU_501800_0_0_1"/>
<organism evidence="2 3">
    <name type="scientific">Daphnia pulex</name>
    <name type="common">Water flea</name>
    <dbReference type="NCBI Taxonomy" id="6669"/>
    <lineage>
        <taxon>Eukaryota</taxon>
        <taxon>Metazoa</taxon>
        <taxon>Ecdysozoa</taxon>
        <taxon>Arthropoda</taxon>
        <taxon>Crustacea</taxon>
        <taxon>Branchiopoda</taxon>
        <taxon>Diplostraca</taxon>
        <taxon>Cladocera</taxon>
        <taxon>Anomopoda</taxon>
        <taxon>Daphniidae</taxon>
        <taxon>Daphnia</taxon>
    </lineage>
</organism>
<dbReference type="OrthoDB" id="6383275at2759"/>
<reference evidence="2 3" key="1">
    <citation type="journal article" date="2011" name="Science">
        <title>The ecoresponsive genome of Daphnia pulex.</title>
        <authorList>
            <person name="Colbourne J.K."/>
            <person name="Pfrender M.E."/>
            <person name="Gilbert D."/>
            <person name="Thomas W.K."/>
            <person name="Tucker A."/>
            <person name="Oakley T.H."/>
            <person name="Tokishita S."/>
            <person name="Aerts A."/>
            <person name="Arnold G.J."/>
            <person name="Basu M.K."/>
            <person name="Bauer D.J."/>
            <person name="Caceres C.E."/>
            <person name="Carmel L."/>
            <person name="Casola C."/>
            <person name="Choi J.H."/>
            <person name="Detter J.C."/>
            <person name="Dong Q."/>
            <person name="Dusheyko S."/>
            <person name="Eads B.D."/>
            <person name="Frohlich T."/>
            <person name="Geiler-Samerotte K.A."/>
            <person name="Gerlach D."/>
            <person name="Hatcher P."/>
            <person name="Jogdeo S."/>
            <person name="Krijgsveld J."/>
            <person name="Kriventseva E.V."/>
            <person name="Kultz D."/>
            <person name="Laforsch C."/>
            <person name="Lindquist E."/>
            <person name="Lopez J."/>
            <person name="Manak J.R."/>
            <person name="Muller J."/>
            <person name="Pangilinan J."/>
            <person name="Patwardhan R.P."/>
            <person name="Pitluck S."/>
            <person name="Pritham E.J."/>
            <person name="Rechtsteiner A."/>
            <person name="Rho M."/>
            <person name="Rogozin I.B."/>
            <person name="Sakarya O."/>
            <person name="Salamov A."/>
            <person name="Schaack S."/>
            <person name="Shapiro H."/>
            <person name="Shiga Y."/>
            <person name="Skalitzky C."/>
            <person name="Smith Z."/>
            <person name="Souvorov A."/>
            <person name="Sung W."/>
            <person name="Tang Z."/>
            <person name="Tsuchiya D."/>
            <person name="Tu H."/>
            <person name="Vos H."/>
            <person name="Wang M."/>
            <person name="Wolf Y.I."/>
            <person name="Yamagata H."/>
            <person name="Yamada T."/>
            <person name="Ye Y."/>
            <person name="Shaw J.R."/>
            <person name="Andrews J."/>
            <person name="Crease T.J."/>
            <person name="Tang H."/>
            <person name="Lucas S.M."/>
            <person name="Robertson H.M."/>
            <person name="Bork P."/>
            <person name="Koonin E.V."/>
            <person name="Zdobnov E.M."/>
            <person name="Grigoriev I.V."/>
            <person name="Lynch M."/>
            <person name="Boore J.L."/>
        </authorList>
    </citation>
    <scope>NUCLEOTIDE SEQUENCE [LARGE SCALE GENOMIC DNA]</scope>
</reference>
<keyword evidence="3" id="KW-1185">Reference proteome</keyword>
<evidence type="ECO:0000256" key="1">
    <source>
        <dbReference type="SAM" id="MobiDB-lite"/>
    </source>
</evidence>
<sequence length="543" mass="61149">MNELSSLWNGTQLTFVQQPGSNVDESSFFNVGYPKDAWYGEYEFLDQDVLQFKEVLLFYVIKSTIQDPITSETSQTFLKIPKQWLSKCKRYYLFPTINSSEPETNPENWASGLFQTSVYPNSSFMEWKLDEILNLNDPKKFRKASKRVKTFQADPKSVWIPSGSENLRGTSRQRIPKKFPDYELAVPNVTRTSIRPDEPTETSELVVEEGPIRAVSSHNSSSLNVRGIGNSSTTPSVEDGHQGDMLTETSLFVEESHQLPSVDYELNDDSRTISVLQSVRPKPYDLGFSDGYQEAFTMLDGFPGGSPILPPQSKRPRLSSSDERCACYEEVMNMAKKINAIFKFVVAQEQKENPAPVQNYNDVIVKKFLSVDDDETGFQMLIPTDKPEVLSNINKLLKTNDQLSISLTLNLIDSYQSAASDVDAMIRASLLAILSEAGCNAMHWRRTANLTGLKNMSHVLAVLKVAVDAYYTSKKFIQVSSRDFLLRVQVLRKNVAAVFRKKTGSLQPIVEKHGADGVNEEDESLEHVVNSLKNNIKNFVMPL</sequence>
<evidence type="ECO:0000313" key="2">
    <source>
        <dbReference type="EMBL" id="EFX65976.1"/>
    </source>
</evidence>
<dbReference type="EMBL" id="GL732721">
    <property type="protein sequence ID" value="EFX65976.1"/>
    <property type="molecule type" value="Genomic_DNA"/>
</dbReference>
<dbReference type="Proteomes" id="UP000000305">
    <property type="component" value="Unassembled WGS sequence"/>
</dbReference>
<name>E9HQJ2_DAPPU</name>
<dbReference type="AlphaFoldDB" id="E9HQJ2"/>
<protein>
    <submittedName>
        <fullName evidence="2">Uncharacterized protein</fullName>
    </submittedName>
</protein>
<accession>E9HQJ2</accession>
<dbReference type="KEGG" id="dpx:DAPPUDRAFT_332647"/>